<dbReference type="GO" id="GO:1990281">
    <property type="term" value="C:efflux pump complex"/>
    <property type="evidence" value="ECO:0007669"/>
    <property type="project" value="TreeGrafter"/>
</dbReference>
<evidence type="ECO:0000256" key="2">
    <source>
        <dbReference type="ARBA" id="ARBA00007613"/>
    </source>
</evidence>
<dbReference type="InterPro" id="IPR003423">
    <property type="entry name" value="OMP_efflux"/>
</dbReference>
<feature type="signal peptide" evidence="8">
    <location>
        <begin position="1"/>
        <end position="19"/>
    </location>
</feature>
<feature type="chain" id="PRO_5011714802" evidence="8">
    <location>
        <begin position="20"/>
        <end position="446"/>
    </location>
</feature>
<evidence type="ECO:0000256" key="4">
    <source>
        <dbReference type="ARBA" id="ARBA00022452"/>
    </source>
</evidence>
<dbReference type="InterPro" id="IPR051906">
    <property type="entry name" value="TolC-like"/>
</dbReference>
<comment type="subcellular location">
    <subcellularLocation>
        <location evidence="1">Cell outer membrane</location>
    </subcellularLocation>
</comment>
<keyword evidence="10" id="KW-1185">Reference proteome</keyword>
<evidence type="ECO:0000256" key="3">
    <source>
        <dbReference type="ARBA" id="ARBA00022448"/>
    </source>
</evidence>
<name>A0A1H8B324_9BACT</name>
<dbReference type="GO" id="GO:0009279">
    <property type="term" value="C:cell outer membrane"/>
    <property type="evidence" value="ECO:0007669"/>
    <property type="project" value="UniProtKB-SubCell"/>
</dbReference>
<evidence type="ECO:0000313" key="9">
    <source>
        <dbReference type="EMBL" id="SEM76699.1"/>
    </source>
</evidence>
<keyword evidence="3" id="KW-0813">Transport</keyword>
<dbReference type="EMBL" id="FOBB01000006">
    <property type="protein sequence ID" value="SEM76699.1"/>
    <property type="molecule type" value="Genomic_DNA"/>
</dbReference>
<comment type="similarity">
    <text evidence="2">Belongs to the outer membrane factor (OMF) (TC 1.B.17) family.</text>
</comment>
<evidence type="ECO:0000313" key="10">
    <source>
        <dbReference type="Proteomes" id="UP000198984"/>
    </source>
</evidence>
<dbReference type="GO" id="GO:0015562">
    <property type="term" value="F:efflux transmembrane transporter activity"/>
    <property type="evidence" value="ECO:0007669"/>
    <property type="project" value="InterPro"/>
</dbReference>
<protein>
    <submittedName>
        <fullName evidence="9">Outer membrane protein TolC</fullName>
    </submittedName>
</protein>
<dbReference type="SUPFAM" id="SSF56954">
    <property type="entry name" value="Outer membrane efflux proteins (OEP)"/>
    <property type="match status" value="1"/>
</dbReference>
<dbReference type="PANTHER" id="PTHR30026">
    <property type="entry name" value="OUTER MEMBRANE PROTEIN TOLC"/>
    <property type="match status" value="1"/>
</dbReference>
<reference evidence="9 10" key="1">
    <citation type="submission" date="2016-10" db="EMBL/GenBank/DDBJ databases">
        <authorList>
            <person name="de Groot N.N."/>
        </authorList>
    </citation>
    <scope>NUCLEOTIDE SEQUENCE [LARGE SCALE GENOMIC DNA]</scope>
    <source>
        <strain evidence="9 10">DSM 21039</strain>
    </source>
</reference>
<gene>
    <name evidence="9" type="ORF">SAMN04488505_10688</name>
</gene>
<keyword evidence="7" id="KW-0998">Cell outer membrane</keyword>
<accession>A0A1H8B324</accession>
<dbReference type="Proteomes" id="UP000198984">
    <property type="component" value="Unassembled WGS sequence"/>
</dbReference>
<evidence type="ECO:0000256" key="8">
    <source>
        <dbReference type="SAM" id="SignalP"/>
    </source>
</evidence>
<proteinExistence type="inferred from homology"/>
<dbReference type="Gene3D" id="1.20.1600.10">
    <property type="entry name" value="Outer membrane efflux proteins (OEP)"/>
    <property type="match status" value="1"/>
</dbReference>
<organism evidence="9 10">
    <name type="scientific">Chitinophaga rupis</name>
    <dbReference type="NCBI Taxonomy" id="573321"/>
    <lineage>
        <taxon>Bacteria</taxon>
        <taxon>Pseudomonadati</taxon>
        <taxon>Bacteroidota</taxon>
        <taxon>Chitinophagia</taxon>
        <taxon>Chitinophagales</taxon>
        <taxon>Chitinophagaceae</taxon>
        <taxon>Chitinophaga</taxon>
    </lineage>
</organism>
<dbReference type="GO" id="GO:0015288">
    <property type="term" value="F:porin activity"/>
    <property type="evidence" value="ECO:0007669"/>
    <property type="project" value="TreeGrafter"/>
</dbReference>
<evidence type="ECO:0000256" key="5">
    <source>
        <dbReference type="ARBA" id="ARBA00022692"/>
    </source>
</evidence>
<dbReference type="OrthoDB" id="13803at2"/>
<dbReference type="Pfam" id="PF02321">
    <property type="entry name" value="OEP"/>
    <property type="match status" value="1"/>
</dbReference>
<keyword evidence="5" id="KW-0812">Transmembrane</keyword>
<dbReference type="RefSeq" id="WP_089917830.1">
    <property type="nucleotide sequence ID" value="NZ_FOBB01000006.1"/>
</dbReference>
<evidence type="ECO:0000256" key="6">
    <source>
        <dbReference type="ARBA" id="ARBA00023136"/>
    </source>
</evidence>
<dbReference type="PANTHER" id="PTHR30026:SF20">
    <property type="entry name" value="OUTER MEMBRANE PROTEIN TOLC"/>
    <property type="match status" value="1"/>
</dbReference>
<evidence type="ECO:0000256" key="1">
    <source>
        <dbReference type="ARBA" id="ARBA00004442"/>
    </source>
</evidence>
<keyword evidence="4" id="KW-1134">Transmembrane beta strand</keyword>
<keyword evidence="8" id="KW-0732">Signal</keyword>
<dbReference type="STRING" id="573321.SAMN04488505_10688"/>
<evidence type="ECO:0000256" key="7">
    <source>
        <dbReference type="ARBA" id="ARBA00023237"/>
    </source>
</evidence>
<dbReference type="AlphaFoldDB" id="A0A1H8B324"/>
<keyword evidence="6" id="KW-0472">Membrane</keyword>
<sequence length="446" mass="50322">MKKFIPFLLLLLCVGSAYAQTHLEQYINTGLSNNETIRQQQFLLDKSLWALKEAKSLFLPNVEFNGNYTLAGGGRTVDIPVGDLMNPVYKTLNQLTGTNNFPQIQNQSVLLNPNNFYDVKLHTTFPVINAEIAYNKKIKSQQYDLQKIEIDIYKRELVKEIKIAYYNYLQATAAIGIYENALALVKENERINTSLFNNEKVNRTAVVRSNNEVTKITAQLNTAMINRDNARDFFNFLINQPLTTPILIDSITNIPDPHVADDTAVNKREELLKLNTAAAINKNLIGLANSYKIPKLNSFLDLGSQAFDFKVNDKSPYYFFGISLGWDIFSGGRNKFKVKQVEADTKVIASQTSNTEQQLRLQVSTAANSFNTALINYNAAVSQVASSEKYYKDELLLYKEGISLYIELLDAQNQLVSAQLQANISLYDTLIKQAEIERANASFTIQ</sequence>